<comment type="similarity">
    <text evidence="1">Belongs to the UPF0065 (bug) family.</text>
</comment>
<reference evidence="3 4" key="1">
    <citation type="submission" date="2016-11" db="EMBL/GenBank/DDBJ databases">
        <authorList>
            <person name="Jaros S."/>
            <person name="Januszkiewicz K."/>
            <person name="Wedrychowicz H."/>
        </authorList>
    </citation>
    <scope>NUCLEOTIDE SEQUENCE [LARGE SCALE GENOMIC DNA]</scope>
    <source>
        <strain evidence="3 4">CGMCC 1.10190</strain>
    </source>
</reference>
<evidence type="ECO:0000256" key="2">
    <source>
        <dbReference type="SAM" id="SignalP"/>
    </source>
</evidence>
<keyword evidence="3" id="KW-0675">Receptor</keyword>
<proteinExistence type="inferred from homology"/>
<sequence length="321" mass="33289">MKLKCFAAGLIAACFTTAPVWAADYPAKPLHVVVPWPAGGLVDLPARLVAEKLQKSLGVAVIVENKPGAGGMIGAAEVARSAPDGYTIMLTTSAMNMNAAIRSNMPFDVNKDFEPIAGAAYTSLILVAAPEGPQSLAQIIAAARKSPGKLSYASAGAGTPGNFAGEMLKTAEKLDIVHVPYKGGPPAMIDQMSGLVDFHFANAAVALPQISANKVKALAVASAKRMPQLPQVPTMAEAGVGDFDLDQWIGYLAPAGTPAEIIGRLNKAITAAIGDKELQATLERSGMTAATGASAQDFKSYVQQDFSKWAKVAQSANIKLD</sequence>
<dbReference type="InterPro" id="IPR042100">
    <property type="entry name" value="Bug_dom1"/>
</dbReference>
<feature type="chain" id="PRO_5012680392" evidence="2">
    <location>
        <begin position="23"/>
        <end position="321"/>
    </location>
</feature>
<gene>
    <name evidence="3" type="ORF">SAMN04488135_10454</name>
</gene>
<dbReference type="Gene3D" id="3.40.190.10">
    <property type="entry name" value="Periplasmic binding protein-like II"/>
    <property type="match status" value="1"/>
</dbReference>
<protein>
    <submittedName>
        <fullName evidence="3">Tripartite-type tricarboxylate transporter, receptor component TctC</fullName>
    </submittedName>
</protein>
<dbReference type="PANTHER" id="PTHR42928:SF5">
    <property type="entry name" value="BLR1237 PROTEIN"/>
    <property type="match status" value="1"/>
</dbReference>
<evidence type="ECO:0000313" key="3">
    <source>
        <dbReference type="EMBL" id="SHH64525.1"/>
    </source>
</evidence>
<dbReference type="SUPFAM" id="SSF53850">
    <property type="entry name" value="Periplasmic binding protein-like II"/>
    <property type="match status" value="1"/>
</dbReference>
<dbReference type="Pfam" id="PF03401">
    <property type="entry name" value="TctC"/>
    <property type="match status" value="1"/>
</dbReference>
<feature type="signal peptide" evidence="2">
    <location>
        <begin position="1"/>
        <end position="22"/>
    </location>
</feature>
<dbReference type="Gene3D" id="3.40.190.150">
    <property type="entry name" value="Bordetella uptake gene, domain 1"/>
    <property type="match status" value="1"/>
</dbReference>
<keyword evidence="2" id="KW-0732">Signal</keyword>
<dbReference type="EMBL" id="FQXE01000004">
    <property type="protein sequence ID" value="SHH64525.1"/>
    <property type="molecule type" value="Genomic_DNA"/>
</dbReference>
<dbReference type="PIRSF" id="PIRSF017082">
    <property type="entry name" value="YflP"/>
    <property type="match status" value="1"/>
</dbReference>
<evidence type="ECO:0000256" key="1">
    <source>
        <dbReference type="ARBA" id="ARBA00006987"/>
    </source>
</evidence>
<accession>A0A1M5UND1</accession>
<dbReference type="CDD" id="cd13578">
    <property type="entry name" value="PBP2_Bug27"/>
    <property type="match status" value="1"/>
</dbReference>
<dbReference type="STRING" id="658167.SAMN04488135_10454"/>
<evidence type="ECO:0000313" key="4">
    <source>
        <dbReference type="Proteomes" id="UP000184226"/>
    </source>
</evidence>
<organism evidence="3 4">
    <name type="scientific">Pollutimonas bauzanensis</name>
    <dbReference type="NCBI Taxonomy" id="658167"/>
    <lineage>
        <taxon>Bacteria</taxon>
        <taxon>Pseudomonadati</taxon>
        <taxon>Pseudomonadota</taxon>
        <taxon>Betaproteobacteria</taxon>
        <taxon>Burkholderiales</taxon>
        <taxon>Alcaligenaceae</taxon>
        <taxon>Pollutimonas</taxon>
    </lineage>
</organism>
<name>A0A1M5UND1_9BURK</name>
<dbReference type="RefSeq" id="WP_073102752.1">
    <property type="nucleotide sequence ID" value="NZ_FQXE01000004.1"/>
</dbReference>
<dbReference type="AlphaFoldDB" id="A0A1M5UND1"/>
<dbReference type="InterPro" id="IPR005064">
    <property type="entry name" value="BUG"/>
</dbReference>
<dbReference type="Proteomes" id="UP000184226">
    <property type="component" value="Unassembled WGS sequence"/>
</dbReference>
<dbReference type="PANTHER" id="PTHR42928">
    <property type="entry name" value="TRICARBOXYLATE-BINDING PROTEIN"/>
    <property type="match status" value="1"/>
</dbReference>
<keyword evidence="4" id="KW-1185">Reference proteome</keyword>